<accession>A0AAT9GK32</accession>
<dbReference type="PROSITE" id="PS52016">
    <property type="entry name" value="TONB_DEPENDENT_REC_3"/>
    <property type="match status" value="1"/>
</dbReference>
<dbReference type="GO" id="GO:0044718">
    <property type="term" value="P:siderophore transmembrane transport"/>
    <property type="evidence" value="ECO:0007669"/>
    <property type="project" value="TreeGrafter"/>
</dbReference>
<evidence type="ECO:0000256" key="6">
    <source>
        <dbReference type="ARBA" id="ARBA00023077"/>
    </source>
</evidence>
<dbReference type="NCBIfam" id="TIGR04057">
    <property type="entry name" value="SusC_RagA_signa"/>
    <property type="match status" value="1"/>
</dbReference>
<evidence type="ECO:0000313" key="14">
    <source>
        <dbReference type="EMBL" id="BFG71041.1"/>
    </source>
</evidence>
<dbReference type="Pfam" id="PF07715">
    <property type="entry name" value="Plug"/>
    <property type="match status" value="1"/>
</dbReference>
<keyword evidence="5" id="KW-0732">Signal</keyword>
<evidence type="ECO:0000256" key="9">
    <source>
        <dbReference type="ARBA" id="ARBA00023237"/>
    </source>
</evidence>
<dbReference type="Pfam" id="PF13715">
    <property type="entry name" value="CarbopepD_reg_2"/>
    <property type="match status" value="1"/>
</dbReference>
<protein>
    <submittedName>
        <fullName evidence="14">TonB-dependent receptor</fullName>
    </submittedName>
</protein>
<reference evidence="14" key="1">
    <citation type="submission" date="2024-02" db="EMBL/GenBank/DDBJ databases">
        <title>Sediminibacterium planktonica sp. nov. and Sediminibacterium longus sp. nov., isolated from surface lake and river water.</title>
        <authorList>
            <person name="Watanabe K."/>
            <person name="Takemine S."/>
            <person name="Ishii Y."/>
            <person name="Ogata Y."/>
            <person name="Shindo C."/>
            <person name="Suda W."/>
        </authorList>
    </citation>
    <scope>NUCLEOTIDE SEQUENCE</scope>
    <source>
        <strain evidence="14">KACHI17</strain>
    </source>
</reference>
<evidence type="ECO:0000256" key="4">
    <source>
        <dbReference type="ARBA" id="ARBA00022692"/>
    </source>
</evidence>
<dbReference type="InterPro" id="IPR000531">
    <property type="entry name" value="Beta-barrel_TonB"/>
</dbReference>
<dbReference type="PANTHER" id="PTHR30069">
    <property type="entry name" value="TONB-DEPENDENT OUTER MEMBRANE RECEPTOR"/>
    <property type="match status" value="1"/>
</dbReference>
<evidence type="ECO:0000256" key="10">
    <source>
        <dbReference type="PROSITE-ProRule" id="PRU01360"/>
    </source>
</evidence>
<comment type="subcellular location">
    <subcellularLocation>
        <location evidence="1 10">Cell outer membrane</location>
        <topology evidence="1 10">Multi-pass membrane protein</topology>
    </subcellularLocation>
</comment>
<dbReference type="InterPro" id="IPR023997">
    <property type="entry name" value="TonB-dep_OMP_SusC/RagA_CS"/>
</dbReference>
<dbReference type="InterPro" id="IPR039426">
    <property type="entry name" value="TonB-dep_rcpt-like"/>
</dbReference>
<keyword evidence="2 10" id="KW-0813">Transport</keyword>
<dbReference type="InterPro" id="IPR036942">
    <property type="entry name" value="Beta-barrel_TonB_sf"/>
</dbReference>
<name>A0AAT9GK32_9BACT</name>
<evidence type="ECO:0000256" key="5">
    <source>
        <dbReference type="ARBA" id="ARBA00022729"/>
    </source>
</evidence>
<evidence type="ECO:0000256" key="7">
    <source>
        <dbReference type="ARBA" id="ARBA00023136"/>
    </source>
</evidence>
<dbReference type="PANTHER" id="PTHR30069:SF29">
    <property type="entry name" value="HEMOGLOBIN AND HEMOGLOBIN-HAPTOGLOBIN-BINDING PROTEIN 1-RELATED"/>
    <property type="match status" value="1"/>
</dbReference>
<keyword evidence="9 10" id="KW-0998">Cell outer membrane</keyword>
<comment type="similarity">
    <text evidence="10 11">Belongs to the TonB-dependent receptor family.</text>
</comment>
<feature type="domain" description="TonB-dependent receptor-like beta-barrel" evidence="12">
    <location>
        <begin position="369"/>
        <end position="832"/>
    </location>
</feature>
<dbReference type="EMBL" id="AP029612">
    <property type="protein sequence ID" value="BFG71041.1"/>
    <property type="molecule type" value="Genomic_DNA"/>
</dbReference>
<feature type="domain" description="TonB-dependent receptor plug" evidence="13">
    <location>
        <begin position="104"/>
        <end position="234"/>
    </location>
</feature>
<proteinExistence type="inferred from homology"/>
<dbReference type="SUPFAM" id="SSF49464">
    <property type="entry name" value="Carboxypeptidase regulatory domain-like"/>
    <property type="match status" value="1"/>
</dbReference>
<dbReference type="Gene3D" id="2.170.130.10">
    <property type="entry name" value="TonB-dependent receptor, plug domain"/>
    <property type="match status" value="1"/>
</dbReference>
<gene>
    <name evidence="14" type="ORF">KACHI17_19220</name>
</gene>
<dbReference type="GO" id="GO:0015344">
    <property type="term" value="F:siderophore uptake transmembrane transporter activity"/>
    <property type="evidence" value="ECO:0007669"/>
    <property type="project" value="TreeGrafter"/>
</dbReference>
<dbReference type="InterPro" id="IPR012910">
    <property type="entry name" value="Plug_dom"/>
</dbReference>
<dbReference type="InterPro" id="IPR023996">
    <property type="entry name" value="TonB-dep_OMP_SusC/RagA"/>
</dbReference>
<organism evidence="14">
    <name type="scientific">Sediminibacterium sp. KACHI17</name>
    <dbReference type="NCBI Taxonomy" id="1751071"/>
    <lineage>
        <taxon>Bacteria</taxon>
        <taxon>Pseudomonadati</taxon>
        <taxon>Bacteroidota</taxon>
        <taxon>Chitinophagia</taxon>
        <taxon>Chitinophagales</taxon>
        <taxon>Chitinophagaceae</taxon>
        <taxon>Sediminibacterium</taxon>
    </lineage>
</organism>
<dbReference type="AlphaFoldDB" id="A0AAT9GK32"/>
<keyword evidence="8 14" id="KW-0675">Receptor</keyword>
<keyword evidence="7 10" id="KW-0472">Membrane</keyword>
<evidence type="ECO:0000259" key="12">
    <source>
        <dbReference type="Pfam" id="PF00593"/>
    </source>
</evidence>
<dbReference type="Gene3D" id="2.60.40.1120">
    <property type="entry name" value="Carboxypeptidase-like, regulatory domain"/>
    <property type="match status" value="1"/>
</dbReference>
<evidence type="ECO:0000256" key="11">
    <source>
        <dbReference type="RuleBase" id="RU003357"/>
    </source>
</evidence>
<keyword evidence="3 10" id="KW-1134">Transmembrane beta strand</keyword>
<sequence>MIDADAQGFTASGTVKESVTGNPLAGVSVTIKGTKQVTTTDASGNFSIKPAGKTAVLVLNYVGYKSTEISVSADRPTVNIMMEEEINPLKEVVITGLASSIKRSNLANAVTTVSARDLTGTTQIQTTDGALYGKVPGATIRMNSGAPGGGINIQLRGLSSLTQASAPLIVLDGVYISNDFQRTGRASVTGAGAANQDDGANRLADINPADIESIEVLKGPSAAAMYGTRANAGVLVINTKKGAAGKTTISFAQDIGFATPLKLMGVDNWSEAKINTFFPAARRPIELTRYQNAVASGTFIDYEDYFYGNTATLLNSRLSLRGGDEKTKFFISGSLTDEGGTVRRTGFERQSIRANIDHKLTKDITLTVNSNYSRSNTDRGFTGNQNNSGASIGYNIAYVPNYFDLRPVNGIYPANPYFAENPVHVTDKGVNNSLVNRFIQSFGLDINLLRTERSQLKFKANGGLDFFQNSTKVYLPDDLQFQRAQANPGDVLVGRQQTMNTNFQAAMVYNWELKKVNMTTQAGMVRLDFKNDGLFNRGRGLAPGQSNIKQATVQEVEAQFENSQRDVGIFLQQEANFEDKIIGTVGIRWDKSNTNGDPNKYYAFPKASLAVNLTNFDFWKSRTITQLKPRVAYGQTAGPVPFGATFTSLGGVNIGGLLGSTVAVNVGNLNIRPERAEEIEFGLDAGFFNNKILFEGTYYIKTTKDNLQPLNLSPSTGVATTLSNEAEMRNKGIELALSGTVIQKQNIKWSTRLMWWKNDVVLTRLGIPSYTAGAFGTALGTFLYQQGVAPTTIVGTPAISPGVFTVWGNAQPDWTSSWSNNITFLKNFDLNFLMEYRSGGDNINLTSFLTDGGGTTKGWFDDDNKDGIPNGRQRPPAPYNNAGRWVQDATFLKVREIGLYYTVPKEFLSRTFGRVIQRARVGFSGNNVFLATKYVGYDPETSTFGAQAVANNVDVAPYPTARRLFFHLQIDF</sequence>
<evidence type="ECO:0000256" key="3">
    <source>
        <dbReference type="ARBA" id="ARBA00022452"/>
    </source>
</evidence>
<dbReference type="Gene3D" id="2.40.170.20">
    <property type="entry name" value="TonB-dependent receptor, beta-barrel domain"/>
    <property type="match status" value="1"/>
</dbReference>
<evidence type="ECO:0000259" key="13">
    <source>
        <dbReference type="Pfam" id="PF07715"/>
    </source>
</evidence>
<dbReference type="SUPFAM" id="SSF56935">
    <property type="entry name" value="Porins"/>
    <property type="match status" value="1"/>
</dbReference>
<evidence type="ECO:0000256" key="8">
    <source>
        <dbReference type="ARBA" id="ARBA00023170"/>
    </source>
</evidence>
<dbReference type="InterPro" id="IPR008969">
    <property type="entry name" value="CarboxyPept-like_regulatory"/>
</dbReference>
<dbReference type="GO" id="GO:0009279">
    <property type="term" value="C:cell outer membrane"/>
    <property type="evidence" value="ECO:0007669"/>
    <property type="project" value="UniProtKB-SubCell"/>
</dbReference>
<keyword evidence="4 10" id="KW-0812">Transmembrane</keyword>
<evidence type="ECO:0000256" key="1">
    <source>
        <dbReference type="ARBA" id="ARBA00004571"/>
    </source>
</evidence>
<evidence type="ECO:0000256" key="2">
    <source>
        <dbReference type="ARBA" id="ARBA00022448"/>
    </source>
</evidence>
<dbReference type="NCBIfam" id="TIGR04056">
    <property type="entry name" value="OMP_RagA_SusC"/>
    <property type="match status" value="1"/>
</dbReference>
<dbReference type="Pfam" id="PF00593">
    <property type="entry name" value="TonB_dep_Rec_b-barrel"/>
    <property type="match status" value="1"/>
</dbReference>
<dbReference type="InterPro" id="IPR037066">
    <property type="entry name" value="Plug_dom_sf"/>
</dbReference>
<keyword evidence="6 11" id="KW-0798">TonB box</keyword>